<keyword evidence="11" id="KW-0325">Glycoprotein</keyword>
<dbReference type="FunFam" id="1.10.287.70:FF:000037">
    <property type="entry name" value="Glutamate receptor"/>
    <property type="match status" value="1"/>
</dbReference>
<evidence type="ECO:0000256" key="7">
    <source>
        <dbReference type="ARBA" id="ARBA00022989"/>
    </source>
</evidence>
<keyword evidence="8 15" id="KW-0406">Ion transport</keyword>
<protein>
    <recommendedName>
        <fullName evidence="15">Glutamate receptor</fullName>
    </recommendedName>
</protein>
<dbReference type="AlphaFoldDB" id="A0AB40BVS7"/>
<keyword evidence="4 15" id="KW-0813">Transport</keyword>
<dbReference type="InterPro" id="IPR019594">
    <property type="entry name" value="Glu/Gly-bd"/>
</dbReference>
<dbReference type="Gene3D" id="3.40.50.2300">
    <property type="match status" value="3"/>
</dbReference>
<evidence type="ECO:0000256" key="12">
    <source>
        <dbReference type="ARBA" id="ARBA00023286"/>
    </source>
</evidence>
<comment type="subcellular location">
    <subcellularLocation>
        <location evidence="1">Membrane</location>
        <topology evidence="1">Multi-pass membrane protein</topology>
    </subcellularLocation>
</comment>
<feature type="domain" description="Ionotropic glutamate receptor C-terminal" evidence="19">
    <location>
        <begin position="416"/>
        <end position="765"/>
    </location>
</feature>
<dbReference type="PRINTS" id="PR00248">
    <property type="entry name" value="GPCRMGR"/>
</dbReference>
<dbReference type="Pfam" id="PF10613">
    <property type="entry name" value="Lig_chan-Glu_bd"/>
    <property type="match status" value="1"/>
</dbReference>
<evidence type="ECO:0000256" key="13">
    <source>
        <dbReference type="ARBA" id="ARBA00023303"/>
    </source>
</evidence>
<evidence type="ECO:0000256" key="17">
    <source>
        <dbReference type="SAM" id="MobiDB-lite"/>
    </source>
</evidence>
<keyword evidence="16" id="KW-1015">Disulfide bond</keyword>
<keyword evidence="12 15" id="KW-1071">Ligand-gated ion channel</keyword>
<comment type="subunit">
    <text evidence="3">May form heteromers.</text>
</comment>
<evidence type="ECO:0000256" key="5">
    <source>
        <dbReference type="ARBA" id="ARBA00022692"/>
    </source>
</evidence>
<evidence type="ECO:0000256" key="1">
    <source>
        <dbReference type="ARBA" id="ARBA00004141"/>
    </source>
</evidence>
<comment type="function">
    <text evidence="14">Glutamate-gated receptor that probably acts as a non-selective cation channel. May be involved in light-signal transduction and calcium homeostasis via the regulation of calcium influx into cells.</text>
</comment>
<dbReference type="InterPro" id="IPR015683">
    <property type="entry name" value="Ionotropic_Glu_rcpt"/>
</dbReference>
<dbReference type="InterPro" id="IPR001828">
    <property type="entry name" value="ANF_lig-bd_rcpt"/>
</dbReference>
<dbReference type="PANTHER" id="PTHR34836">
    <property type="entry name" value="OS06G0188250 PROTEIN"/>
    <property type="match status" value="1"/>
</dbReference>
<dbReference type="SMART" id="SM00079">
    <property type="entry name" value="PBPe"/>
    <property type="match status" value="1"/>
</dbReference>
<dbReference type="Gene3D" id="3.40.190.10">
    <property type="entry name" value="Periplasmic binding protein-like II"/>
    <property type="match status" value="1"/>
</dbReference>
<reference evidence="21" key="1">
    <citation type="submission" date="2025-08" db="UniProtKB">
        <authorList>
            <consortium name="RefSeq"/>
        </authorList>
    </citation>
    <scope>IDENTIFICATION</scope>
</reference>
<dbReference type="InterPro" id="IPR000337">
    <property type="entry name" value="GPCR_3"/>
</dbReference>
<evidence type="ECO:0000256" key="15">
    <source>
        <dbReference type="PIRNR" id="PIRNR037090"/>
    </source>
</evidence>
<evidence type="ECO:0000256" key="3">
    <source>
        <dbReference type="ARBA" id="ARBA00011095"/>
    </source>
</evidence>
<evidence type="ECO:0000256" key="11">
    <source>
        <dbReference type="ARBA" id="ARBA00023180"/>
    </source>
</evidence>
<evidence type="ECO:0000256" key="14">
    <source>
        <dbReference type="ARBA" id="ARBA00049638"/>
    </source>
</evidence>
<keyword evidence="9 15" id="KW-0472">Membrane</keyword>
<keyword evidence="5 18" id="KW-0812">Transmembrane</keyword>
<dbReference type="PANTHER" id="PTHR34836:SF1">
    <property type="entry name" value="OS09G0428600 PROTEIN"/>
    <property type="match status" value="1"/>
</dbReference>
<dbReference type="FunFam" id="3.40.190.10:FF:000103">
    <property type="entry name" value="Glutamate receptor"/>
    <property type="match status" value="1"/>
</dbReference>
<dbReference type="InterPro" id="IPR001320">
    <property type="entry name" value="Iontro_rcpt_C"/>
</dbReference>
<evidence type="ECO:0000256" key="2">
    <source>
        <dbReference type="ARBA" id="ARBA00008685"/>
    </source>
</evidence>
<dbReference type="GeneID" id="120267958"/>
<evidence type="ECO:0000256" key="8">
    <source>
        <dbReference type="ARBA" id="ARBA00023065"/>
    </source>
</evidence>
<dbReference type="SUPFAM" id="SSF53850">
    <property type="entry name" value="Periplasmic binding protein-like II"/>
    <property type="match status" value="1"/>
</dbReference>
<dbReference type="GO" id="GO:0016020">
    <property type="term" value="C:membrane"/>
    <property type="evidence" value="ECO:0007669"/>
    <property type="project" value="UniProtKB-SubCell"/>
</dbReference>
<organism evidence="20 21">
    <name type="scientific">Dioscorea cayennensis subsp. rotundata</name>
    <name type="common">White Guinea yam</name>
    <name type="synonym">Dioscorea rotundata</name>
    <dbReference type="NCBI Taxonomy" id="55577"/>
    <lineage>
        <taxon>Eukaryota</taxon>
        <taxon>Viridiplantae</taxon>
        <taxon>Streptophyta</taxon>
        <taxon>Embryophyta</taxon>
        <taxon>Tracheophyta</taxon>
        <taxon>Spermatophyta</taxon>
        <taxon>Magnoliopsida</taxon>
        <taxon>Liliopsida</taxon>
        <taxon>Dioscoreales</taxon>
        <taxon>Dioscoreaceae</taxon>
        <taxon>Dioscorea</taxon>
    </lineage>
</organism>
<dbReference type="CDD" id="cd13686">
    <property type="entry name" value="GluR_Plant"/>
    <property type="match status" value="1"/>
</dbReference>
<dbReference type="InterPro" id="IPR044440">
    <property type="entry name" value="GABAb_receptor_plant_PBP1"/>
</dbReference>
<keyword evidence="10 15" id="KW-0675">Receptor</keyword>
<dbReference type="SUPFAM" id="SSF53822">
    <property type="entry name" value="Periplasmic binding protein-like I"/>
    <property type="match status" value="1"/>
</dbReference>
<dbReference type="GO" id="GO:0004930">
    <property type="term" value="F:G protein-coupled receptor activity"/>
    <property type="evidence" value="ECO:0007669"/>
    <property type="project" value="InterPro"/>
</dbReference>
<gene>
    <name evidence="21" type="primary">LOC120267958</name>
</gene>
<evidence type="ECO:0000256" key="6">
    <source>
        <dbReference type="ARBA" id="ARBA00022729"/>
    </source>
</evidence>
<comment type="similarity">
    <text evidence="2 15">Belongs to the glutamate-gated ion channel (TC 1.A.10.1) family.</text>
</comment>
<evidence type="ECO:0000256" key="4">
    <source>
        <dbReference type="ARBA" id="ARBA00022448"/>
    </source>
</evidence>
<evidence type="ECO:0000259" key="19">
    <source>
        <dbReference type="SMART" id="SM00079"/>
    </source>
</evidence>
<accession>A0AB40BVS7</accession>
<keyword evidence="7 18" id="KW-1133">Transmembrane helix</keyword>
<dbReference type="Proteomes" id="UP001515500">
    <property type="component" value="Chromosome 8"/>
</dbReference>
<evidence type="ECO:0000313" key="21">
    <source>
        <dbReference type="RefSeq" id="XP_039131571.1"/>
    </source>
</evidence>
<dbReference type="Pfam" id="PF00060">
    <property type="entry name" value="Lig_chan"/>
    <property type="match status" value="1"/>
</dbReference>
<dbReference type="FunFam" id="3.40.190.10:FF:000217">
    <property type="entry name" value="Glutamate receptor"/>
    <property type="match status" value="1"/>
</dbReference>
<dbReference type="Gene3D" id="1.10.287.70">
    <property type="match status" value="1"/>
</dbReference>
<evidence type="ECO:0000256" key="9">
    <source>
        <dbReference type="ARBA" id="ARBA00023136"/>
    </source>
</evidence>
<dbReference type="InterPro" id="IPR017103">
    <property type="entry name" value="Iontropic_Glu_rcpt_pln"/>
</dbReference>
<feature type="disulfide bond" evidence="16">
    <location>
        <begin position="713"/>
        <end position="769"/>
    </location>
</feature>
<evidence type="ECO:0000313" key="20">
    <source>
        <dbReference type="Proteomes" id="UP001515500"/>
    </source>
</evidence>
<feature type="region of interest" description="Disordered" evidence="17">
    <location>
        <begin position="856"/>
        <end position="890"/>
    </location>
</feature>
<comment type="function">
    <text evidence="15">Glutamate-gated receptor that probably acts as non-selective cation channel.</text>
</comment>
<dbReference type="GO" id="GO:0015276">
    <property type="term" value="F:ligand-gated monoatomic ion channel activity"/>
    <property type="evidence" value="ECO:0007669"/>
    <property type="project" value="InterPro"/>
</dbReference>
<evidence type="ECO:0000256" key="18">
    <source>
        <dbReference type="SAM" id="Phobius"/>
    </source>
</evidence>
<feature type="transmembrane region" description="Helical" evidence="18">
    <location>
        <begin position="606"/>
        <end position="624"/>
    </location>
</feature>
<name>A0AB40BVS7_DIOCR</name>
<feature type="compositionally biased region" description="Polar residues" evidence="17">
    <location>
        <begin position="857"/>
        <end position="866"/>
    </location>
</feature>
<keyword evidence="13 15" id="KW-0407">Ion channel</keyword>
<feature type="compositionally biased region" description="Polar residues" evidence="17">
    <location>
        <begin position="874"/>
        <end position="884"/>
    </location>
</feature>
<feature type="transmembrane region" description="Helical" evidence="18">
    <location>
        <begin position="546"/>
        <end position="564"/>
    </location>
</feature>
<dbReference type="CDD" id="cd19990">
    <property type="entry name" value="PBP1_GABAb_receptor_plant"/>
    <property type="match status" value="1"/>
</dbReference>
<evidence type="ECO:0000256" key="16">
    <source>
        <dbReference type="PIRSR" id="PIRSR037090-50"/>
    </source>
</evidence>
<sequence length="916" mass="102338">MNCSVLFFAAVKNFSASTTPFHVGVVLNLGTRIGKIGQTSISLAMDEFYASHQHYTTRLVLHTRDSENDVVQAASEVIDLIEKEHVQAIIGPQTSSQAVFIADLCNKTQVPVISFSATSPVLSSIQTPYFLRATLNDTAQLTAIASIARLFQWKEAILISEDTDYGRDIIPYLIDAFEQTYAAISHRSLIVSSATDYQIKEELYKLMIMQTRVFIVHMSAPLGARLFLNAKEVGMMSKGYAWILTDGITNIADSFDPQVIDTMQGALGVKLHVPRTKELNEFGVRWKRRYQKEYPDEDQLEMSIFALWAYDTVYALAMAVEKTSGSNREVLKYIQEEKFNGVSGEFHFVDGHLKLSTFQVVNIVERGGRGIGFWKPDNGLTSASSISDNVGLSPVIWPGDSTEVPKGWEIPVSGKKLRVGVPVNKVFQGFVKVERDNATNITSVSGYCIDLFEAAVKRLPYAILYEFIPFENEHGESAGTYDDLVYQVYLQKFDAVVGDITVTANRSLYVDFTLPFTESGVSLLVPVRESTHKNGWIFLKPLSVDLWLGSLAFFFYTGFVIWVMEHRINTDFRGPPSQQLGTMFCFSLSTLVFAHREKVENILSKLVLIIWLFVVLILTSSYTASLTSIITVEQLQPAVTDVQKLLHDGDHVGCDNVSFIKDLLKQLHFDKSKITNVGPEHYVDALTKGDQNGGVSAIINEIPYIKVFLAQHCKQFTMVGPLYQTAGFGFAFPKGSPLVGDISKEILNIAEGGEKEKIERMWFGDLNACSIDTNTVNSENLTFQSFSGLFIITGAASTCALAIFLALFLSKNWQELKNLDSDKSAWQRLMSWWKYYNKKDLNSHTFRRNKINDLENDSVSANNGNGEKQEECQTENQRASSFSDAKSDEEELEEISCSRFASPVPDASFVSIVVSQ</sequence>
<keyword evidence="6" id="KW-0732">Signal</keyword>
<evidence type="ECO:0000256" key="10">
    <source>
        <dbReference type="ARBA" id="ARBA00023170"/>
    </source>
</evidence>
<dbReference type="PIRSF" id="PIRSF037090">
    <property type="entry name" value="Iontro_Glu-like_rcpt_pln"/>
    <property type="match status" value="1"/>
</dbReference>
<proteinExistence type="inferred from homology"/>
<feature type="transmembrane region" description="Helical" evidence="18">
    <location>
        <begin position="786"/>
        <end position="809"/>
    </location>
</feature>
<dbReference type="FunFam" id="3.40.50.2300:FF:000188">
    <property type="entry name" value="Glutamate receptor"/>
    <property type="match status" value="1"/>
</dbReference>
<dbReference type="Pfam" id="PF01094">
    <property type="entry name" value="ANF_receptor"/>
    <property type="match status" value="1"/>
</dbReference>
<dbReference type="InterPro" id="IPR028082">
    <property type="entry name" value="Peripla_BP_I"/>
</dbReference>
<keyword evidence="20" id="KW-1185">Reference proteome</keyword>
<dbReference type="RefSeq" id="XP_039131571.1">
    <property type="nucleotide sequence ID" value="XM_039275637.1"/>
</dbReference>